<comment type="similarity">
    <text evidence="1">Belongs to the STXBP/unc-18/SEC1 family.</text>
</comment>
<sequence length="597" mass="66117">MQIDGRLSALRELSQLRLIAVLNQIPGRKDLIIDASLMKALDRITGISVLRKHDVDKVFKLDSNAPQNSTNTQRIYMIMSDLISAKRVCDQVNAEQRKDVEYHLIVVPRKLAAIDHLLEEEGLWGRLKVHIFQWEPIQLDIGLISLELPSLFPQLFVDGDQTLLPSVAKSVWSLQMLLGRAQVTLTLGRYAKQIQAMTELLIDQLGESDRPQSDIGCMVIVDRDVDYAAALLTPATYTSLMDEVLGIKCGVVELPKSDAKQGEKQTVGHQLSSEDEIYNQIKNRHFSNVFSFLSMKAKQLSNEADHSRKMALHEMKQYVTSQLKTVVARKRALAMHIAGCEAVIESIGARFESLQDMEQNMLEGTNRRSVQTYIEENVVTGGGGKLANLRLMCLLSLTQDGLFSEDAWSLKNQFLHAYGYHLLPGLHNLENLGLLSTSSGALGSGLVTGSVGDATGRLANKVAQVVSLPKRSSFQVLRQKLKLFSSNRDDLNLKQPTDMSYVYGGAYIPVTCQLVHQIIKKEISFDDIVNQLIPGSFVSPTKASTDFLPRSFVIFFNGGVTYAEVAAFQLLEQITGTRIIVASTSVVNGSTLINSVL</sequence>
<evidence type="ECO:0000256" key="1">
    <source>
        <dbReference type="ARBA" id="ARBA00009884"/>
    </source>
</evidence>
<evidence type="ECO:0000313" key="3">
    <source>
        <dbReference type="Proteomes" id="UP001075354"/>
    </source>
</evidence>
<name>A0AAV7XZN3_9NEOP</name>
<reference evidence="2" key="1">
    <citation type="submission" date="2022-12" db="EMBL/GenBank/DDBJ databases">
        <title>Chromosome-level genome assembly of the bean flower thrips Megalurothrips usitatus.</title>
        <authorList>
            <person name="Ma L."/>
            <person name="Liu Q."/>
            <person name="Li H."/>
            <person name="Cai W."/>
        </authorList>
    </citation>
    <scope>NUCLEOTIDE SEQUENCE</scope>
    <source>
        <strain evidence="2">Cailab_2022a</strain>
    </source>
</reference>
<evidence type="ECO:0008006" key="4">
    <source>
        <dbReference type="Google" id="ProtNLM"/>
    </source>
</evidence>
<dbReference type="InterPro" id="IPR027482">
    <property type="entry name" value="Sec1-like_dom2"/>
</dbReference>
<dbReference type="GO" id="GO:0016192">
    <property type="term" value="P:vesicle-mediated transport"/>
    <property type="evidence" value="ECO:0007669"/>
    <property type="project" value="InterPro"/>
</dbReference>
<dbReference type="Gene3D" id="1.25.40.850">
    <property type="match status" value="1"/>
</dbReference>
<dbReference type="Gene3D" id="3.40.50.1910">
    <property type="match status" value="2"/>
</dbReference>
<dbReference type="Pfam" id="PF00995">
    <property type="entry name" value="Sec1"/>
    <property type="match status" value="1"/>
</dbReference>
<dbReference type="InterPro" id="IPR036045">
    <property type="entry name" value="Sec1-like_sf"/>
</dbReference>
<dbReference type="InterPro" id="IPR043155">
    <property type="entry name" value="VPS33_dom3b"/>
</dbReference>
<dbReference type="InterPro" id="IPR043127">
    <property type="entry name" value="Sec-1-like_dom3a"/>
</dbReference>
<dbReference type="Gene3D" id="3.90.830.10">
    <property type="entry name" value="Syntaxin Binding Protein 1, Chain A, domain 2"/>
    <property type="match status" value="1"/>
</dbReference>
<dbReference type="InterPro" id="IPR001619">
    <property type="entry name" value="Sec1-like"/>
</dbReference>
<dbReference type="InterPro" id="IPR043154">
    <property type="entry name" value="Sec-1-like_dom1"/>
</dbReference>
<accession>A0AAV7XZN3</accession>
<proteinExistence type="inferred from homology"/>
<keyword evidence="3" id="KW-1185">Reference proteome</keyword>
<dbReference type="AlphaFoldDB" id="A0AAV7XZN3"/>
<dbReference type="SUPFAM" id="SSF56815">
    <property type="entry name" value="Sec1/munc18-like (SM) proteins"/>
    <property type="match status" value="1"/>
</dbReference>
<dbReference type="PANTHER" id="PTHR11679">
    <property type="entry name" value="VESICLE PROTEIN SORTING-ASSOCIATED"/>
    <property type="match status" value="1"/>
</dbReference>
<dbReference type="Gene3D" id="3.40.50.2060">
    <property type="match status" value="1"/>
</dbReference>
<dbReference type="EMBL" id="JAPTSV010000001">
    <property type="protein sequence ID" value="KAJ1532196.1"/>
    <property type="molecule type" value="Genomic_DNA"/>
</dbReference>
<evidence type="ECO:0000313" key="2">
    <source>
        <dbReference type="EMBL" id="KAJ1532196.1"/>
    </source>
</evidence>
<gene>
    <name evidence="2" type="ORF">ONE63_000816</name>
</gene>
<comment type="caution">
    <text evidence="2">The sequence shown here is derived from an EMBL/GenBank/DDBJ whole genome shotgun (WGS) entry which is preliminary data.</text>
</comment>
<organism evidence="2 3">
    <name type="scientific">Megalurothrips usitatus</name>
    <name type="common">bean blossom thrips</name>
    <dbReference type="NCBI Taxonomy" id="439358"/>
    <lineage>
        <taxon>Eukaryota</taxon>
        <taxon>Metazoa</taxon>
        <taxon>Ecdysozoa</taxon>
        <taxon>Arthropoda</taxon>
        <taxon>Hexapoda</taxon>
        <taxon>Insecta</taxon>
        <taxon>Pterygota</taxon>
        <taxon>Neoptera</taxon>
        <taxon>Paraneoptera</taxon>
        <taxon>Thysanoptera</taxon>
        <taxon>Terebrantia</taxon>
        <taxon>Thripoidea</taxon>
        <taxon>Thripidae</taxon>
        <taxon>Megalurothrips</taxon>
    </lineage>
</organism>
<dbReference type="Proteomes" id="UP001075354">
    <property type="component" value="Chromosome 1"/>
</dbReference>
<protein>
    <recommendedName>
        <fullName evidence="4">Vacuolar protein sorting-associated protein 33B</fullName>
    </recommendedName>
</protein>